<evidence type="ECO:0000256" key="12">
    <source>
        <dbReference type="SAM" id="MobiDB-lite"/>
    </source>
</evidence>
<proteinExistence type="inferred from homology"/>
<dbReference type="AlphaFoldDB" id="A0A0J7KY93"/>
<dbReference type="Gene3D" id="3.90.1680.10">
    <property type="entry name" value="SOS response associated peptidase-like"/>
    <property type="match status" value="1"/>
</dbReference>
<dbReference type="GO" id="GO:0006508">
    <property type="term" value="P:proteolysis"/>
    <property type="evidence" value="ECO:0007669"/>
    <property type="project" value="UniProtKB-KW"/>
</dbReference>
<evidence type="ECO:0000256" key="4">
    <source>
        <dbReference type="ARBA" id="ARBA00022763"/>
    </source>
</evidence>
<evidence type="ECO:0000256" key="7">
    <source>
        <dbReference type="ARBA" id="ARBA00023125"/>
    </source>
</evidence>
<dbReference type="GO" id="GO:0003697">
    <property type="term" value="F:single-stranded DNA binding"/>
    <property type="evidence" value="ECO:0007669"/>
    <property type="project" value="InterPro"/>
</dbReference>
<protein>
    <recommendedName>
        <fullName evidence="2">Abasic site processing protein HMCES</fullName>
    </recommendedName>
    <alternativeName>
        <fullName evidence="9">Embryonic stem cell-specific 5-hydroxymethylcytosine-binding protein</fullName>
    </alternativeName>
    <alternativeName>
        <fullName evidence="10">Peptidase HMCES</fullName>
    </alternativeName>
    <alternativeName>
        <fullName evidence="11">SRAP domain-containing protein 1</fullName>
    </alternativeName>
</protein>
<keyword evidence="4" id="KW-0227">DNA damage</keyword>
<keyword evidence="14" id="KW-1185">Reference proteome</keyword>
<comment type="caution">
    <text evidence="13">The sequence shown here is derived from an EMBL/GenBank/DDBJ whole genome shotgun (WGS) entry which is preliminary data.</text>
</comment>
<keyword evidence="7" id="KW-0238">DNA-binding</keyword>
<keyword evidence="13" id="KW-0675">Receptor</keyword>
<feature type="region of interest" description="Disordered" evidence="12">
    <location>
        <begin position="292"/>
        <end position="324"/>
    </location>
</feature>
<organism evidence="13 14">
    <name type="scientific">Lasius niger</name>
    <name type="common">Black garden ant</name>
    <dbReference type="NCBI Taxonomy" id="67767"/>
    <lineage>
        <taxon>Eukaryota</taxon>
        <taxon>Metazoa</taxon>
        <taxon>Ecdysozoa</taxon>
        <taxon>Arthropoda</taxon>
        <taxon>Hexapoda</taxon>
        <taxon>Insecta</taxon>
        <taxon>Pterygota</taxon>
        <taxon>Neoptera</taxon>
        <taxon>Endopterygota</taxon>
        <taxon>Hymenoptera</taxon>
        <taxon>Apocrita</taxon>
        <taxon>Aculeata</taxon>
        <taxon>Formicoidea</taxon>
        <taxon>Formicidae</taxon>
        <taxon>Formicinae</taxon>
        <taxon>Lasius</taxon>
        <taxon>Lasius</taxon>
    </lineage>
</organism>
<evidence type="ECO:0000313" key="13">
    <source>
        <dbReference type="EMBL" id="KMQ95254.1"/>
    </source>
</evidence>
<name>A0A0J7KY93_LASNI</name>
<reference evidence="13 14" key="1">
    <citation type="submission" date="2015-04" db="EMBL/GenBank/DDBJ databases">
        <title>Lasius niger genome sequencing.</title>
        <authorList>
            <person name="Konorov E.A."/>
            <person name="Nikitin M.A."/>
            <person name="Kirill M.V."/>
            <person name="Chang P."/>
        </authorList>
    </citation>
    <scope>NUCLEOTIDE SEQUENCE [LARGE SCALE GENOMIC DNA]</scope>
    <source>
        <tissue evidence="13">Whole</tissue>
    </source>
</reference>
<evidence type="ECO:0000256" key="8">
    <source>
        <dbReference type="ARBA" id="ARBA00023239"/>
    </source>
</evidence>
<keyword evidence="6" id="KW-0190">Covalent protein-DNA linkage</keyword>
<evidence type="ECO:0000256" key="1">
    <source>
        <dbReference type="ARBA" id="ARBA00008136"/>
    </source>
</evidence>
<dbReference type="PANTHER" id="PTHR13604">
    <property type="entry name" value="DC12-RELATED"/>
    <property type="match status" value="1"/>
</dbReference>
<dbReference type="InterPro" id="IPR003738">
    <property type="entry name" value="SRAP"/>
</dbReference>
<keyword evidence="8" id="KW-0456">Lyase</keyword>
<gene>
    <name evidence="13" type="ORF">RF55_4547</name>
</gene>
<sequence length="324" mass="37245">MCGRACCSLDPDTLCCACEYKDANGKQQKLTWAKTELKYTPSYNMGPQDVLPCMVSGSHFEEEKERVLCAMIWGMIPPWHKGDYKKRSDKLSTHNGRLENIQTSKLYSPSLQNRQRCIVVCEGFYEWKAGISNKFPKQPYYIYATQDKGIKADDPTTWANEFSEIDGWKGFKVLKLAGIFGTFETEEGKIIHSCTIITRESNNVLSWLHHRMPVCLSNEEECQVWLNNDLPTDVVIKRLNDMILQEQTLSWHPVSTIVNNVLHKTADCRKEKKSQEEKKDNQKSFMASWLLKGSTALNKRKSTETNKNTNGEDEKRASKIQKKN</sequence>
<keyword evidence="3" id="KW-0645">Protease</keyword>
<dbReference type="EMBL" id="LBMM01002117">
    <property type="protein sequence ID" value="KMQ95254.1"/>
    <property type="molecule type" value="Genomic_DNA"/>
</dbReference>
<evidence type="ECO:0000256" key="2">
    <source>
        <dbReference type="ARBA" id="ARBA00015888"/>
    </source>
</evidence>
<dbReference type="GO" id="GO:0008233">
    <property type="term" value="F:peptidase activity"/>
    <property type="evidence" value="ECO:0007669"/>
    <property type="project" value="UniProtKB-KW"/>
</dbReference>
<dbReference type="PANTHER" id="PTHR13604:SF0">
    <property type="entry name" value="ABASIC SITE PROCESSING PROTEIN HMCES"/>
    <property type="match status" value="1"/>
</dbReference>
<evidence type="ECO:0000256" key="6">
    <source>
        <dbReference type="ARBA" id="ARBA00023124"/>
    </source>
</evidence>
<evidence type="ECO:0000313" key="14">
    <source>
        <dbReference type="Proteomes" id="UP000036403"/>
    </source>
</evidence>
<dbReference type="PaxDb" id="67767-A0A0J7KY93"/>
<comment type="similarity">
    <text evidence="1">Belongs to the SOS response-associated peptidase family.</text>
</comment>
<evidence type="ECO:0000256" key="5">
    <source>
        <dbReference type="ARBA" id="ARBA00022801"/>
    </source>
</evidence>
<dbReference type="OrthoDB" id="2111841at2759"/>
<accession>A0A0J7KY93</accession>
<dbReference type="SUPFAM" id="SSF143081">
    <property type="entry name" value="BB1717-like"/>
    <property type="match status" value="1"/>
</dbReference>
<evidence type="ECO:0000256" key="3">
    <source>
        <dbReference type="ARBA" id="ARBA00022670"/>
    </source>
</evidence>
<dbReference type="InterPro" id="IPR036590">
    <property type="entry name" value="SRAP-like"/>
</dbReference>
<evidence type="ECO:0000256" key="11">
    <source>
        <dbReference type="ARBA" id="ARBA00031130"/>
    </source>
</evidence>
<dbReference type="STRING" id="67767.A0A0J7KY93"/>
<dbReference type="Pfam" id="PF02586">
    <property type="entry name" value="SRAP"/>
    <property type="match status" value="1"/>
</dbReference>
<dbReference type="GO" id="GO:0106300">
    <property type="term" value="P:protein-DNA covalent cross-linking repair"/>
    <property type="evidence" value="ECO:0007669"/>
    <property type="project" value="InterPro"/>
</dbReference>
<evidence type="ECO:0000256" key="10">
    <source>
        <dbReference type="ARBA" id="ARBA00030898"/>
    </source>
</evidence>
<dbReference type="GO" id="GO:0016829">
    <property type="term" value="F:lyase activity"/>
    <property type="evidence" value="ECO:0007669"/>
    <property type="project" value="UniProtKB-KW"/>
</dbReference>
<keyword evidence="5" id="KW-0378">Hydrolase</keyword>
<dbReference type="Proteomes" id="UP000036403">
    <property type="component" value="Unassembled WGS sequence"/>
</dbReference>
<evidence type="ECO:0000256" key="9">
    <source>
        <dbReference type="ARBA" id="ARBA00030390"/>
    </source>
</evidence>